<protein>
    <recommendedName>
        <fullName evidence="3">Phage protein</fullName>
    </recommendedName>
</protein>
<organism evidence="1 2">
    <name type="scientific">Gloeocapsopsis crepidinum LEGE 06123</name>
    <dbReference type="NCBI Taxonomy" id="588587"/>
    <lineage>
        <taxon>Bacteria</taxon>
        <taxon>Bacillati</taxon>
        <taxon>Cyanobacteriota</taxon>
        <taxon>Cyanophyceae</taxon>
        <taxon>Oscillatoriophycideae</taxon>
        <taxon>Chroococcales</taxon>
        <taxon>Chroococcaceae</taxon>
        <taxon>Gloeocapsopsis</taxon>
    </lineage>
</organism>
<dbReference type="EMBL" id="JADEWN010000032">
    <property type="protein sequence ID" value="MBE9191396.1"/>
    <property type="molecule type" value="Genomic_DNA"/>
</dbReference>
<accession>A0ABR9UT00</accession>
<dbReference type="RefSeq" id="WP_193932541.1">
    <property type="nucleotide sequence ID" value="NZ_CAWPMZ010000062.1"/>
</dbReference>
<comment type="caution">
    <text evidence="1">The sequence shown here is derived from an EMBL/GenBank/DDBJ whole genome shotgun (WGS) entry which is preliminary data.</text>
</comment>
<evidence type="ECO:0000313" key="1">
    <source>
        <dbReference type="EMBL" id="MBE9191396.1"/>
    </source>
</evidence>
<proteinExistence type="predicted"/>
<keyword evidence="2" id="KW-1185">Reference proteome</keyword>
<sequence length="46" mass="5370">MNLLQSAATEIFGDNVEPEIVIAMYDRVVRKVRELQKEDEVFDDEN</sequence>
<evidence type="ECO:0000313" key="2">
    <source>
        <dbReference type="Proteomes" id="UP000651156"/>
    </source>
</evidence>
<evidence type="ECO:0008006" key="3">
    <source>
        <dbReference type="Google" id="ProtNLM"/>
    </source>
</evidence>
<name>A0ABR9UT00_9CHRO</name>
<reference evidence="1 2" key="1">
    <citation type="submission" date="2020-10" db="EMBL/GenBank/DDBJ databases">
        <authorList>
            <person name="Castelo-Branco R."/>
            <person name="Eusebio N."/>
            <person name="Adriana R."/>
            <person name="Vieira A."/>
            <person name="Brugerolle De Fraissinette N."/>
            <person name="Rezende De Castro R."/>
            <person name="Schneider M.P."/>
            <person name="Vasconcelos V."/>
            <person name="Leao P.N."/>
        </authorList>
    </citation>
    <scope>NUCLEOTIDE SEQUENCE [LARGE SCALE GENOMIC DNA]</scope>
    <source>
        <strain evidence="1 2">LEGE 06123</strain>
    </source>
</reference>
<gene>
    <name evidence="1" type="ORF">IQ230_13780</name>
</gene>
<dbReference type="Proteomes" id="UP000651156">
    <property type="component" value="Unassembled WGS sequence"/>
</dbReference>